<keyword evidence="1" id="KW-0812">Transmembrane</keyword>
<dbReference type="AlphaFoldDB" id="A0A016VWW2"/>
<keyword evidence="3" id="KW-1185">Reference proteome</keyword>
<feature type="transmembrane region" description="Helical" evidence="1">
    <location>
        <begin position="30"/>
        <end position="50"/>
    </location>
</feature>
<sequence>MEGRDKSVYLQSITTSSDGHNEQPRKQKRLLCTPTLMPIFLVMVIVIVVFSSNSVTLTHYVHFAKNVRESISQKETNPSFASKGIYLPTNLKPRFKSTKLFFVPLKSVVKDCFCGCLAQELRVESVPLAGPKI</sequence>
<evidence type="ECO:0000313" key="2">
    <source>
        <dbReference type="EMBL" id="EYC31910.1"/>
    </source>
</evidence>
<evidence type="ECO:0000313" key="3">
    <source>
        <dbReference type="Proteomes" id="UP000024635"/>
    </source>
</evidence>
<evidence type="ECO:0008006" key="4">
    <source>
        <dbReference type="Google" id="ProtNLM"/>
    </source>
</evidence>
<evidence type="ECO:0000256" key="1">
    <source>
        <dbReference type="SAM" id="Phobius"/>
    </source>
</evidence>
<gene>
    <name evidence="2" type="primary">Acey_s0003.g1301</name>
    <name evidence="2" type="ORF">Y032_0003g1301</name>
</gene>
<comment type="caution">
    <text evidence="2">The sequence shown here is derived from an EMBL/GenBank/DDBJ whole genome shotgun (WGS) entry which is preliminary data.</text>
</comment>
<reference evidence="3" key="1">
    <citation type="journal article" date="2015" name="Nat. Genet.">
        <title>The genome and transcriptome of the zoonotic hookworm Ancylostoma ceylanicum identify infection-specific gene families.</title>
        <authorList>
            <person name="Schwarz E.M."/>
            <person name="Hu Y."/>
            <person name="Antoshechkin I."/>
            <person name="Miller M.M."/>
            <person name="Sternberg P.W."/>
            <person name="Aroian R.V."/>
        </authorList>
    </citation>
    <scope>NUCLEOTIDE SEQUENCE</scope>
    <source>
        <strain evidence="3">HY135</strain>
    </source>
</reference>
<keyword evidence="1" id="KW-0472">Membrane</keyword>
<keyword evidence="1" id="KW-1133">Transmembrane helix</keyword>
<name>A0A016VWW2_9BILA</name>
<accession>A0A016VWW2</accession>
<dbReference type="Proteomes" id="UP000024635">
    <property type="component" value="Unassembled WGS sequence"/>
</dbReference>
<organism evidence="2 3">
    <name type="scientific">Ancylostoma ceylanicum</name>
    <dbReference type="NCBI Taxonomy" id="53326"/>
    <lineage>
        <taxon>Eukaryota</taxon>
        <taxon>Metazoa</taxon>
        <taxon>Ecdysozoa</taxon>
        <taxon>Nematoda</taxon>
        <taxon>Chromadorea</taxon>
        <taxon>Rhabditida</taxon>
        <taxon>Rhabditina</taxon>
        <taxon>Rhabditomorpha</taxon>
        <taxon>Strongyloidea</taxon>
        <taxon>Ancylostomatidae</taxon>
        <taxon>Ancylostomatinae</taxon>
        <taxon>Ancylostoma</taxon>
    </lineage>
</organism>
<dbReference type="EMBL" id="JARK01001339">
    <property type="protein sequence ID" value="EYC31910.1"/>
    <property type="molecule type" value="Genomic_DNA"/>
</dbReference>
<protein>
    <recommendedName>
        <fullName evidence="4">Transmembrane protein</fullName>
    </recommendedName>
</protein>
<proteinExistence type="predicted"/>